<dbReference type="PANTHER" id="PTHR13800">
    <property type="entry name" value="TRANSIENT RECEPTOR POTENTIAL CATION CHANNEL, SUBFAMILY M, MEMBER 6"/>
    <property type="match status" value="1"/>
</dbReference>
<evidence type="ECO:0000313" key="7">
    <source>
        <dbReference type="Proteomes" id="UP000076420"/>
    </source>
</evidence>
<sequence>MKQYETEIGNYEERAIKTLNLTYDKYPEKTYDLLTNKFKTWRASSCLMLAMKNNLGNFLTQAPCQMYSKEVWRYGQIPEKNLTNKNIKQNLRSMNVFHDRSC</sequence>
<name>A0A2C9KJX5_BIOGL</name>
<keyword evidence="3" id="KW-1133">Transmembrane helix</keyword>
<dbReference type="GO" id="GO:0005261">
    <property type="term" value="F:monoatomic cation channel activity"/>
    <property type="evidence" value="ECO:0007669"/>
    <property type="project" value="TreeGrafter"/>
</dbReference>
<dbReference type="GO" id="GO:0005886">
    <property type="term" value="C:plasma membrane"/>
    <property type="evidence" value="ECO:0007669"/>
    <property type="project" value="TreeGrafter"/>
</dbReference>
<dbReference type="Proteomes" id="UP000076420">
    <property type="component" value="Unassembled WGS sequence"/>
</dbReference>
<accession>A0A2C9KJX5</accession>
<evidence type="ECO:0000256" key="2">
    <source>
        <dbReference type="ARBA" id="ARBA00022692"/>
    </source>
</evidence>
<comment type="subcellular location">
    <subcellularLocation>
        <location evidence="1">Membrane</location>
        <topology evidence="1">Multi-pass membrane protein</topology>
    </subcellularLocation>
</comment>
<dbReference type="VEuPathDB" id="VectorBase:BGLAX_044488"/>
<feature type="domain" description="TRPM-like" evidence="5">
    <location>
        <begin position="9"/>
        <end position="60"/>
    </location>
</feature>
<keyword evidence="2" id="KW-0812">Transmembrane</keyword>
<evidence type="ECO:0000259" key="5">
    <source>
        <dbReference type="Pfam" id="PF25508"/>
    </source>
</evidence>
<evidence type="ECO:0000256" key="4">
    <source>
        <dbReference type="ARBA" id="ARBA00023136"/>
    </source>
</evidence>
<dbReference type="KEGG" id="bgt:106079541"/>
<proteinExistence type="predicted"/>
<reference evidence="6" key="1">
    <citation type="submission" date="2020-05" db="UniProtKB">
        <authorList>
            <consortium name="EnsemblMetazoa"/>
        </authorList>
    </citation>
    <scope>IDENTIFICATION</scope>
    <source>
        <strain evidence="6">BB02</strain>
    </source>
</reference>
<gene>
    <name evidence="6" type="primary">106079541</name>
</gene>
<dbReference type="PANTHER" id="PTHR13800:SF1">
    <property type="entry name" value="TRANSIENT RECEPTOR POTENTIAL CATION CHANNEL TRPM"/>
    <property type="match status" value="1"/>
</dbReference>
<dbReference type="InterPro" id="IPR050927">
    <property type="entry name" value="TRPM"/>
</dbReference>
<dbReference type="AlphaFoldDB" id="A0A2C9KJX5"/>
<dbReference type="VEuPathDB" id="VectorBase:BGLB020523"/>
<protein>
    <recommendedName>
        <fullName evidence="5">TRPM-like domain-containing protein</fullName>
    </recommendedName>
</protein>
<evidence type="ECO:0000256" key="3">
    <source>
        <dbReference type="ARBA" id="ARBA00022989"/>
    </source>
</evidence>
<evidence type="ECO:0000256" key="1">
    <source>
        <dbReference type="ARBA" id="ARBA00004141"/>
    </source>
</evidence>
<organism evidence="6 7">
    <name type="scientific">Biomphalaria glabrata</name>
    <name type="common">Bloodfluke planorb</name>
    <name type="synonym">Freshwater snail</name>
    <dbReference type="NCBI Taxonomy" id="6526"/>
    <lineage>
        <taxon>Eukaryota</taxon>
        <taxon>Metazoa</taxon>
        <taxon>Spiralia</taxon>
        <taxon>Lophotrochozoa</taxon>
        <taxon>Mollusca</taxon>
        <taxon>Gastropoda</taxon>
        <taxon>Heterobranchia</taxon>
        <taxon>Euthyneura</taxon>
        <taxon>Panpulmonata</taxon>
        <taxon>Hygrophila</taxon>
        <taxon>Lymnaeoidea</taxon>
        <taxon>Planorbidae</taxon>
        <taxon>Biomphalaria</taxon>
    </lineage>
</organism>
<dbReference type="EnsemblMetazoa" id="BGLB020523-RA">
    <property type="protein sequence ID" value="BGLB020523-PA"/>
    <property type="gene ID" value="BGLB020523"/>
</dbReference>
<dbReference type="GO" id="GO:0030001">
    <property type="term" value="P:metal ion transport"/>
    <property type="evidence" value="ECO:0007669"/>
    <property type="project" value="TreeGrafter"/>
</dbReference>
<keyword evidence="4" id="KW-0472">Membrane</keyword>
<dbReference type="Pfam" id="PF25508">
    <property type="entry name" value="TRPM2"/>
    <property type="match status" value="1"/>
</dbReference>
<dbReference type="InterPro" id="IPR057366">
    <property type="entry name" value="TRPM-like"/>
</dbReference>
<evidence type="ECO:0000313" key="6">
    <source>
        <dbReference type="EnsemblMetazoa" id="BGLB020523-PA"/>
    </source>
</evidence>